<dbReference type="PANTHER" id="PTHR42057:SF2">
    <property type="entry name" value="F-BOX DOMAIN PROTEIN (AFU_ORTHOLOGUE AFUA_4G00200)-RELATED"/>
    <property type="match status" value="1"/>
</dbReference>
<protein>
    <recommendedName>
        <fullName evidence="4">F-box domain-containing protein</fullName>
    </recommendedName>
</protein>
<dbReference type="Proteomes" id="UP000766486">
    <property type="component" value="Unassembled WGS sequence"/>
</dbReference>
<name>A0ABY6UAX5_BIOOC</name>
<reference evidence="2 3" key="1">
    <citation type="submission" date="2019-06" db="EMBL/GenBank/DDBJ databases">
        <authorList>
            <person name="Broberg M."/>
        </authorList>
    </citation>
    <scope>NUCLEOTIDE SEQUENCE [LARGE SCALE GENOMIC DNA]</scope>
</reference>
<organism evidence="2 3">
    <name type="scientific">Bionectria ochroleuca</name>
    <name type="common">Gliocladium roseum</name>
    <dbReference type="NCBI Taxonomy" id="29856"/>
    <lineage>
        <taxon>Eukaryota</taxon>
        <taxon>Fungi</taxon>
        <taxon>Dikarya</taxon>
        <taxon>Ascomycota</taxon>
        <taxon>Pezizomycotina</taxon>
        <taxon>Sordariomycetes</taxon>
        <taxon>Hypocreomycetidae</taxon>
        <taxon>Hypocreales</taxon>
        <taxon>Bionectriaceae</taxon>
        <taxon>Clonostachys</taxon>
    </lineage>
</organism>
<evidence type="ECO:0008006" key="4">
    <source>
        <dbReference type="Google" id="ProtNLM"/>
    </source>
</evidence>
<comment type="caution">
    <text evidence="2">The sequence shown here is derived from an EMBL/GenBank/DDBJ whole genome shotgun (WGS) entry which is preliminary data.</text>
</comment>
<evidence type="ECO:0000313" key="2">
    <source>
        <dbReference type="EMBL" id="VUC28244.1"/>
    </source>
</evidence>
<accession>A0ABY6UAX5</accession>
<proteinExistence type="predicted"/>
<dbReference type="EMBL" id="CABFNS010000782">
    <property type="protein sequence ID" value="VUC28244.1"/>
    <property type="molecule type" value="Genomic_DNA"/>
</dbReference>
<feature type="coiled-coil region" evidence="1">
    <location>
        <begin position="447"/>
        <end position="474"/>
    </location>
</feature>
<evidence type="ECO:0000256" key="1">
    <source>
        <dbReference type="SAM" id="Coils"/>
    </source>
</evidence>
<evidence type="ECO:0000313" key="3">
    <source>
        <dbReference type="Proteomes" id="UP000766486"/>
    </source>
</evidence>
<dbReference type="PANTHER" id="PTHR42057">
    <property type="entry name" value="F-BOX DOMAIN PROTEIN (AFU_ORTHOLOGUE AFUA_4G00200)"/>
    <property type="match status" value="1"/>
</dbReference>
<sequence length="479" mass="56824">MELKDMPLEMIDTIIRHLFEYDDQWDAPGGENCLYVADARLVCRQWNALASRHLFHALHLRHEPQWLQRWNELMDKDVVQQCTKRVHINSSPMPFRTRNRYWLIWQKDGIYPTYTDALARIIKLKNLQAVSFHYTKTCRTHEDLYYEEDVETESTRVRNLFNLFHVLKRRMDETPGATPIRSLTIENLQNLILPDLVSSDAFKTVMKDLTSLHIVAGEERNTLDSEMMHDLHRPERQGFEPHLREFWVEPIASQLTSLTIMFQVCWGVMPAKFDTSQLYCPHLRVLHLGAYAIVYNNQFDWVLRHKDIKTLRLDRCFIGSHLRFNNKLRQQWEIDNTGWVQLPRGSFGFGDEDDEVFTFDGTWEDVFLSIQEGLPALTDFRFDYMLEDTFLRRPDLMKNRVPHSARYSVFDTMWFEGWIANEGPMYFGDNNPSPSAPEPRPRYYDVVHELNRSQETYEEDLRGLEALVAKTRKNMYLSN</sequence>
<gene>
    <name evidence="2" type="ORF">CLO192961_LOCUS228801</name>
</gene>
<keyword evidence="3" id="KW-1185">Reference proteome</keyword>
<keyword evidence="1" id="KW-0175">Coiled coil</keyword>